<reference evidence="3" key="1">
    <citation type="journal article" date="2021" name="New Phytol.">
        <title>Evolutionary innovations through gain and loss of genes in the ectomycorrhizal Boletales.</title>
        <authorList>
            <person name="Wu G."/>
            <person name="Miyauchi S."/>
            <person name="Morin E."/>
            <person name="Kuo A."/>
            <person name="Drula E."/>
            <person name="Varga T."/>
            <person name="Kohler A."/>
            <person name="Feng B."/>
            <person name="Cao Y."/>
            <person name="Lipzen A."/>
            <person name="Daum C."/>
            <person name="Hundley H."/>
            <person name="Pangilinan J."/>
            <person name="Johnson J."/>
            <person name="Barry K."/>
            <person name="LaButti K."/>
            <person name="Ng V."/>
            <person name="Ahrendt S."/>
            <person name="Min B."/>
            <person name="Choi I.G."/>
            <person name="Park H."/>
            <person name="Plett J.M."/>
            <person name="Magnuson J."/>
            <person name="Spatafora J.W."/>
            <person name="Nagy L.G."/>
            <person name="Henrissat B."/>
            <person name="Grigoriev I.V."/>
            <person name="Yang Z.L."/>
            <person name="Xu J."/>
            <person name="Martin F.M."/>
        </authorList>
    </citation>
    <scope>NUCLEOTIDE SEQUENCE</scope>
    <source>
        <strain evidence="3">KKN 215</strain>
    </source>
</reference>
<evidence type="ECO:0000313" key="3">
    <source>
        <dbReference type="EMBL" id="KAH8077416.1"/>
    </source>
</evidence>
<dbReference type="OrthoDB" id="3242409at2759"/>
<sequence length="125" mass="14546">MAATPSDILHIVKADAIPLFACVASFVWVVHDYVVTLEDEIRYIWPYRWNLGKMLYFWIRVYTVVVTLFDVLQIHIFAHIRPSLTLCVAMDPVTRVLGALSLWSIETVMQMRIYALYGRSKKAWP</sequence>
<feature type="transmembrane region" description="Helical" evidence="1">
    <location>
        <begin position="55"/>
        <end position="76"/>
    </location>
</feature>
<dbReference type="AlphaFoldDB" id="A0A8K0UE69"/>
<feature type="domain" description="DUF6533" evidence="2">
    <location>
        <begin position="21"/>
        <end position="64"/>
    </location>
</feature>
<dbReference type="InterPro" id="IPR045340">
    <property type="entry name" value="DUF6533"/>
</dbReference>
<dbReference type="Proteomes" id="UP000813824">
    <property type="component" value="Unassembled WGS sequence"/>
</dbReference>
<keyword evidence="1" id="KW-0472">Membrane</keyword>
<evidence type="ECO:0000259" key="2">
    <source>
        <dbReference type="Pfam" id="PF20151"/>
    </source>
</evidence>
<feature type="transmembrane region" description="Helical" evidence="1">
    <location>
        <begin position="96"/>
        <end position="117"/>
    </location>
</feature>
<evidence type="ECO:0000313" key="4">
    <source>
        <dbReference type="Proteomes" id="UP000813824"/>
    </source>
</evidence>
<evidence type="ECO:0000256" key="1">
    <source>
        <dbReference type="SAM" id="Phobius"/>
    </source>
</evidence>
<comment type="caution">
    <text evidence="3">The sequence shown here is derived from an EMBL/GenBank/DDBJ whole genome shotgun (WGS) entry which is preliminary data.</text>
</comment>
<organism evidence="3 4">
    <name type="scientific">Cristinia sonorae</name>
    <dbReference type="NCBI Taxonomy" id="1940300"/>
    <lineage>
        <taxon>Eukaryota</taxon>
        <taxon>Fungi</taxon>
        <taxon>Dikarya</taxon>
        <taxon>Basidiomycota</taxon>
        <taxon>Agaricomycotina</taxon>
        <taxon>Agaricomycetes</taxon>
        <taxon>Agaricomycetidae</taxon>
        <taxon>Agaricales</taxon>
        <taxon>Pleurotineae</taxon>
        <taxon>Stephanosporaceae</taxon>
        <taxon>Cristinia</taxon>
    </lineage>
</organism>
<dbReference type="EMBL" id="JAEVFJ010000064">
    <property type="protein sequence ID" value="KAH8077416.1"/>
    <property type="molecule type" value="Genomic_DNA"/>
</dbReference>
<keyword evidence="1" id="KW-0812">Transmembrane</keyword>
<feature type="transmembrane region" description="Helical" evidence="1">
    <location>
        <begin position="16"/>
        <end position="35"/>
    </location>
</feature>
<name>A0A8K0UE69_9AGAR</name>
<gene>
    <name evidence="3" type="ORF">BXZ70DRAFT_1012976</name>
</gene>
<proteinExistence type="predicted"/>
<accession>A0A8K0UE69</accession>
<dbReference type="Pfam" id="PF20151">
    <property type="entry name" value="DUF6533"/>
    <property type="match status" value="1"/>
</dbReference>
<keyword evidence="4" id="KW-1185">Reference proteome</keyword>
<keyword evidence="1" id="KW-1133">Transmembrane helix</keyword>
<protein>
    <recommendedName>
        <fullName evidence="2">DUF6533 domain-containing protein</fullName>
    </recommendedName>
</protein>